<dbReference type="RefSeq" id="WP_378254809.1">
    <property type="nucleotide sequence ID" value="NZ_JBHSJV010000001.1"/>
</dbReference>
<evidence type="ECO:0000313" key="3">
    <source>
        <dbReference type="Proteomes" id="UP001597459"/>
    </source>
</evidence>
<gene>
    <name evidence="2" type="ORF">ACFSTE_18000</name>
</gene>
<dbReference type="Proteomes" id="UP001597459">
    <property type="component" value="Unassembled WGS sequence"/>
</dbReference>
<keyword evidence="3" id="KW-1185">Reference proteome</keyword>
<name>A0ABW5NBA6_9FLAO</name>
<evidence type="ECO:0000256" key="1">
    <source>
        <dbReference type="SAM" id="SignalP"/>
    </source>
</evidence>
<sequence length="160" mass="17976">MRLLFFIAVSAMVLTSCKGTSIAVQQTTKAINGQWTLNQLDYDAEGTYNITLFGGIPAKCVEGSQWTFVSNNNRGNYLITDGSCANVAGPNNFIWTVPDEMYGYDYSIMVKPVNAKYKSEINNKAYRMSLTEVKENAMLWTYEVPGDGEKVTIKLHFTRR</sequence>
<dbReference type="EMBL" id="JBHULX010000039">
    <property type="protein sequence ID" value="MFD2592735.1"/>
    <property type="molecule type" value="Genomic_DNA"/>
</dbReference>
<keyword evidence="1" id="KW-0732">Signal</keyword>
<organism evidence="2 3">
    <name type="scientific">Aquimarina hainanensis</name>
    <dbReference type="NCBI Taxonomy" id="1578017"/>
    <lineage>
        <taxon>Bacteria</taxon>
        <taxon>Pseudomonadati</taxon>
        <taxon>Bacteroidota</taxon>
        <taxon>Flavobacteriia</taxon>
        <taxon>Flavobacteriales</taxon>
        <taxon>Flavobacteriaceae</taxon>
        <taxon>Aquimarina</taxon>
    </lineage>
</organism>
<comment type="caution">
    <text evidence="2">The sequence shown here is derived from an EMBL/GenBank/DDBJ whole genome shotgun (WGS) entry which is preliminary data.</text>
</comment>
<reference evidence="3" key="1">
    <citation type="journal article" date="2019" name="Int. J. Syst. Evol. Microbiol.">
        <title>The Global Catalogue of Microorganisms (GCM) 10K type strain sequencing project: providing services to taxonomists for standard genome sequencing and annotation.</title>
        <authorList>
            <consortium name="The Broad Institute Genomics Platform"/>
            <consortium name="The Broad Institute Genome Sequencing Center for Infectious Disease"/>
            <person name="Wu L."/>
            <person name="Ma J."/>
        </authorList>
    </citation>
    <scope>NUCLEOTIDE SEQUENCE [LARGE SCALE GENOMIC DNA]</scope>
    <source>
        <strain evidence="3">KCTC 42423</strain>
    </source>
</reference>
<accession>A0ABW5NBA6</accession>
<proteinExistence type="predicted"/>
<feature type="chain" id="PRO_5045694415" evidence="1">
    <location>
        <begin position="24"/>
        <end position="160"/>
    </location>
</feature>
<evidence type="ECO:0000313" key="2">
    <source>
        <dbReference type="EMBL" id="MFD2592735.1"/>
    </source>
</evidence>
<dbReference type="PROSITE" id="PS51257">
    <property type="entry name" value="PROKAR_LIPOPROTEIN"/>
    <property type="match status" value="1"/>
</dbReference>
<feature type="signal peptide" evidence="1">
    <location>
        <begin position="1"/>
        <end position="23"/>
    </location>
</feature>
<protein>
    <submittedName>
        <fullName evidence="2">Lipocalin</fullName>
    </submittedName>
</protein>